<dbReference type="Proteomes" id="UP000584374">
    <property type="component" value="Unassembled WGS sequence"/>
</dbReference>
<comment type="caution">
    <text evidence="3">The sequence shown here is derived from an EMBL/GenBank/DDBJ whole genome shotgun (WGS) entry which is preliminary data.</text>
</comment>
<dbReference type="SUPFAM" id="SSF51430">
    <property type="entry name" value="NAD(P)-linked oxidoreductase"/>
    <property type="match status" value="1"/>
</dbReference>
<dbReference type="AlphaFoldDB" id="A0A840Q9Y9"/>
<feature type="domain" description="NADP-dependent oxidoreductase" evidence="2">
    <location>
        <begin position="9"/>
        <end position="126"/>
    </location>
</feature>
<evidence type="ECO:0000313" key="3">
    <source>
        <dbReference type="EMBL" id="MBB5157246.1"/>
    </source>
</evidence>
<dbReference type="InterPro" id="IPR036812">
    <property type="entry name" value="NAD(P)_OxRdtase_dom_sf"/>
</dbReference>
<evidence type="ECO:0000313" key="4">
    <source>
        <dbReference type="Proteomes" id="UP000584374"/>
    </source>
</evidence>
<dbReference type="EMBL" id="JACHIW010000001">
    <property type="protein sequence ID" value="MBB5157246.1"/>
    <property type="molecule type" value="Genomic_DNA"/>
</dbReference>
<dbReference type="InterPro" id="IPR023210">
    <property type="entry name" value="NADP_OxRdtase_dom"/>
</dbReference>
<accession>A0A840Q9Y9</accession>
<keyword evidence="4" id="KW-1185">Reference proteome</keyword>
<dbReference type="PANTHER" id="PTHR43625">
    <property type="entry name" value="AFLATOXIN B1 ALDEHYDE REDUCTASE"/>
    <property type="match status" value="1"/>
</dbReference>
<dbReference type="PANTHER" id="PTHR43625:SF40">
    <property type="entry name" value="ALDO-KETO REDUCTASE YAKC [NADP(+)]"/>
    <property type="match status" value="1"/>
</dbReference>
<proteinExistence type="predicted"/>
<sequence length="147" mass="15645">MTSSRRSQPTCAELGVGIVPFSPLGRGFLTGAITSTSQLGEGDMRRRLPRFSDDNFAANLAIVETLQRLAEKRGVKAGQLALAWVQSRGEHVVPIPGTKRRSYLEQNVAAATLVLTSDELAAVQAAAPEGSVAGARYPEGLQRTIGR</sequence>
<protein>
    <submittedName>
        <fullName evidence="3">Aryl-alcohol dehydrogenase-like predicted oxidoreductase</fullName>
    </submittedName>
</protein>
<dbReference type="GO" id="GO:0016491">
    <property type="term" value="F:oxidoreductase activity"/>
    <property type="evidence" value="ECO:0007669"/>
    <property type="project" value="UniProtKB-KW"/>
</dbReference>
<dbReference type="InterPro" id="IPR050791">
    <property type="entry name" value="Aldo-Keto_reductase"/>
</dbReference>
<keyword evidence="1" id="KW-0560">Oxidoreductase</keyword>
<evidence type="ECO:0000256" key="1">
    <source>
        <dbReference type="ARBA" id="ARBA00023002"/>
    </source>
</evidence>
<gene>
    <name evidence="3" type="ORF">BJ970_004780</name>
</gene>
<organism evidence="3 4">
    <name type="scientific">Saccharopolyspora phatthalungensis</name>
    <dbReference type="NCBI Taxonomy" id="664693"/>
    <lineage>
        <taxon>Bacteria</taxon>
        <taxon>Bacillati</taxon>
        <taxon>Actinomycetota</taxon>
        <taxon>Actinomycetes</taxon>
        <taxon>Pseudonocardiales</taxon>
        <taxon>Pseudonocardiaceae</taxon>
        <taxon>Saccharopolyspora</taxon>
    </lineage>
</organism>
<dbReference type="GO" id="GO:0005737">
    <property type="term" value="C:cytoplasm"/>
    <property type="evidence" value="ECO:0007669"/>
    <property type="project" value="TreeGrafter"/>
</dbReference>
<name>A0A840Q9Y9_9PSEU</name>
<reference evidence="3 4" key="1">
    <citation type="submission" date="2020-08" db="EMBL/GenBank/DDBJ databases">
        <title>Sequencing the genomes of 1000 actinobacteria strains.</title>
        <authorList>
            <person name="Klenk H.-P."/>
        </authorList>
    </citation>
    <scope>NUCLEOTIDE SEQUENCE [LARGE SCALE GENOMIC DNA]</scope>
    <source>
        <strain evidence="3 4">DSM 45584</strain>
    </source>
</reference>
<dbReference type="Pfam" id="PF00248">
    <property type="entry name" value="Aldo_ket_red"/>
    <property type="match status" value="1"/>
</dbReference>
<dbReference type="Gene3D" id="3.20.20.100">
    <property type="entry name" value="NADP-dependent oxidoreductase domain"/>
    <property type="match status" value="1"/>
</dbReference>
<evidence type="ECO:0000259" key="2">
    <source>
        <dbReference type="Pfam" id="PF00248"/>
    </source>
</evidence>